<dbReference type="RefSeq" id="XP_040722914.1">
    <property type="nucleotide sequence ID" value="XM_040868342.1"/>
</dbReference>
<dbReference type="GeneID" id="63784941"/>
<gene>
    <name evidence="1" type="ORF">BCR37DRAFT_371101</name>
</gene>
<evidence type="ECO:0000313" key="2">
    <source>
        <dbReference type="Proteomes" id="UP000193685"/>
    </source>
</evidence>
<proteinExistence type="predicted"/>
<dbReference type="Pfam" id="PF03659">
    <property type="entry name" value="Glyco_hydro_71"/>
    <property type="match status" value="1"/>
</dbReference>
<dbReference type="AlphaFoldDB" id="A0A1Y2F0C9"/>
<comment type="caution">
    <text evidence="1">The sequence shown here is derived from an EMBL/GenBank/DDBJ whole genome shotgun (WGS) entry which is preliminary data.</text>
</comment>
<dbReference type="GO" id="GO:0051118">
    <property type="term" value="F:glucan endo-1,3-alpha-glucosidase activity"/>
    <property type="evidence" value="ECO:0007669"/>
    <property type="project" value="InterPro"/>
</dbReference>
<sequence length="397" mass="43690">MMGNSYAMNVASFRGDINMALGAGIDGFALNVGPDAWMADRVNQMYAAAQGTPFKLFISLDMAVMADQSISGLTHWITDFAQHPNQYFYQNKQFVSTFAGESVTFGQGSANAGWSNFKNTLAGMGNPIYFVPSFTALGASAAMGMSSNDGAFSWDAWPTSNNAMSTASDNAYMSARNGKTYMAGVSPWFYTHFSYKNWIYKSDDLFTTRWEQVVAMQPDFLEIITWNDYGESSYIGPLNADFPYDSTLNSRQWCTGHEHTAWLELSSYYIQAYKNAAYPAITQNKLFWWYRTHSKDATATSDPYGKPTNWDSSADNIFLTVMLTGSATVTVTSGGSSQTFTGTAGLNKFQYKNFQTGTPSVQIDMGGRTVLNAQGPQPIVSNPTIYNWNPVAASSSF</sequence>
<dbReference type="Gene3D" id="3.20.20.80">
    <property type="entry name" value="Glycosidases"/>
    <property type="match status" value="1"/>
</dbReference>
<name>A0A1Y2F0C9_PROLT</name>
<dbReference type="CDD" id="cd11577">
    <property type="entry name" value="GH71"/>
    <property type="match status" value="1"/>
</dbReference>
<keyword evidence="2" id="KW-1185">Reference proteome</keyword>
<dbReference type="STRING" id="56484.A0A1Y2F0C9"/>
<reference evidence="1 2" key="1">
    <citation type="submission" date="2016-07" db="EMBL/GenBank/DDBJ databases">
        <title>Pervasive Adenine N6-methylation of Active Genes in Fungi.</title>
        <authorList>
            <consortium name="DOE Joint Genome Institute"/>
            <person name="Mondo S.J."/>
            <person name="Dannebaum R.O."/>
            <person name="Kuo R.C."/>
            <person name="Labutti K."/>
            <person name="Haridas S."/>
            <person name="Kuo A."/>
            <person name="Salamov A."/>
            <person name="Ahrendt S.R."/>
            <person name="Lipzen A."/>
            <person name="Sullivan W."/>
            <person name="Andreopoulos W.B."/>
            <person name="Clum A."/>
            <person name="Lindquist E."/>
            <person name="Daum C."/>
            <person name="Ramamoorthy G.K."/>
            <person name="Gryganskyi A."/>
            <person name="Culley D."/>
            <person name="Magnuson J.K."/>
            <person name="James T.Y."/>
            <person name="O'Malley M.A."/>
            <person name="Stajich J.E."/>
            <person name="Spatafora J.W."/>
            <person name="Visel A."/>
            <person name="Grigoriev I.V."/>
        </authorList>
    </citation>
    <scope>NUCLEOTIDE SEQUENCE [LARGE SCALE GENOMIC DNA]</scope>
    <source>
        <strain evidence="1 2">12-1054</strain>
    </source>
</reference>
<evidence type="ECO:0000313" key="1">
    <source>
        <dbReference type="EMBL" id="ORY77293.1"/>
    </source>
</evidence>
<organism evidence="1 2">
    <name type="scientific">Protomyces lactucae-debilis</name>
    <dbReference type="NCBI Taxonomy" id="2754530"/>
    <lineage>
        <taxon>Eukaryota</taxon>
        <taxon>Fungi</taxon>
        <taxon>Dikarya</taxon>
        <taxon>Ascomycota</taxon>
        <taxon>Taphrinomycotina</taxon>
        <taxon>Taphrinomycetes</taxon>
        <taxon>Taphrinales</taxon>
        <taxon>Protomycetaceae</taxon>
        <taxon>Protomyces</taxon>
    </lineage>
</organism>
<protein>
    <submittedName>
        <fullName evidence="1">Glucan endo-1,3-alpha-glucosidase agn1</fullName>
    </submittedName>
</protein>
<dbReference type="OrthoDB" id="3257981at2759"/>
<dbReference type="EMBL" id="MCFI01000020">
    <property type="protein sequence ID" value="ORY77293.1"/>
    <property type="molecule type" value="Genomic_DNA"/>
</dbReference>
<dbReference type="InterPro" id="IPR005197">
    <property type="entry name" value="Glyco_hydro_71"/>
</dbReference>
<dbReference type="Proteomes" id="UP000193685">
    <property type="component" value="Unassembled WGS sequence"/>
</dbReference>
<dbReference type="OMA" id="KPYIKAY"/>
<accession>A0A1Y2F0C9</accession>